<accession>A0A9Q9HPP4</accession>
<geneLocation type="plasmid" evidence="1 2">
    <name>unnamed7</name>
</geneLocation>
<protein>
    <submittedName>
        <fullName evidence="1">Uncharacterized protein</fullName>
    </submittedName>
</protein>
<sequence>MSWVVDPPVRAGARAFAAVCRIARSGHGSAAAAACSGGKRPVLILIFHRGVVTGAGMDGESYTAAEIEQRFPQAIARTQARLERTMQGQ</sequence>
<dbReference type="KEGG" id="lcae:K3721_21935"/>
<evidence type="ECO:0000313" key="1">
    <source>
        <dbReference type="EMBL" id="UWQ56536.1"/>
    </source>
</evidence>
<name>A0A9Q9HPP4_LEICA</name>
<dbReference type="AlphaFoldDB" id="A0A9Q9HPP4"/>
<reference evidence="1" key="1">
    <citation type="submission" date="2021-08" db="EMBL/GenBank/DDBJ databases">
        <authorList>
            <person name="Nwanade C."/>
            <person name="Wang M."/>
            <person name="Masoudi A."/>
            <person name="Yu Z."/>
            <person name="Liu J."/>
        </authorList>
    </citation>
    <scope>NUCLEOTIDE SEQUENCE</scope>
    <source>
        <strain evidence="1">S122</strain>
        <plasmid evidence="1">unnamed7</plasmid>
    </source>
</reference>
<gene>
    <name evidence="1" type="ORF">K3721_21935</name>
</gene>
<keyword evidence="1" id="KW-0614">Plasmid</keyword>
<organism evidence="1 2">
    <name type="scientific">Leisingera caerulea</name>
    <name type="common">Phaeobacter caeruleus</name>
    <dbReference type="NCBI Taxonomy" id="506591"/>
    <lineage>
        <taxon>Bacteria</taxon>
        <taxon>Pseudomonadati</taxon>
        <taxon>Pseudomonadota</taxon>
        <taxon>Alphaproteobacteria</taxon>
        <taxon>Rhodobacterales</taxon>
        <taxon>Roseobacteraceae</taxon>
        <taxon>Leisingera</taxon>
    </lineage>
</organism>
<evidence type="ECO:0000313" key="2">
    <source>
        <dbReference type="Proteomes" id="UP001058713"/>
    </source>
</evidence>
<proteinExistence type="predicted"/>
<dbReference type="Proteomes" id="UP001058713">
    <property type="component" value="Plasmid unnamed7"/>
</dbReference>
<dbReference type="RefSeq" id="WP_259973167.1">
    <property type="nucleotide sequence ID" value="NZ_CP081077.1"/>
</dbReference>
<dbReference type="EMBL" id="CP081077">
    <property type="protein sequence ID" value="UWQ56536.1"/>
    <property type="molecule type" value="Genomic_DNA"/>
</dbReference>